<feature type="transmembrane region" description="Helical" evidence="2">
    <location>
        <begin position="61"/>
        <end position="79"/>
    </location>
</feature>
<dbReference type="Proteomes" id="UP000694257">
    <property type="component" value="Chromosome"/>
</dbReference>
<keyword evidence="2" id="KW-1133">Transmembrane helix</keyword>
<dbReference type="EMBL" id="CP078145">
    <property type="protein sequence ID" value="QXN88737.1"/>
    <property type="molecule type" value="Genomic_DNA"/>
</dbReference>
<keyword evidence="4" id="KW-1185">Reference proteome</keyword>
<organism evidence="3 4">
    <name type="scientific">Nocardia iowensis</name>
    <dbReference type="NCBI Taxonomy" id="204891"/>
    <lineage>
        <taxon>Bacteria</taxon>
        <taxon>Bacillati</taxon>
        <taxon>Actinomycetota</taxon>
        <taxon>Actinomycetes</taxon>
        <taxon>Mycobacteriales</taxon>
        <taxon>Nocardiaceae</taxon>
        <taxon>Nocardia</taxon>
    </lineage>
</organism>
<proteinExistence type="predicted"/>
<feature type="region of interest" description="Disordered" evidence="1">
    <location>
        <begin position="1"/>
        <end position="20"/>
    </location>
</feature>
<keyword evidence="2" id="KW-0812">Transmembrane</keyword>
<evidence type="ECO:0000256" key="1">
    <source>
        <dbReference type="SAM" id="MobiDB-lite"/>
    </source>
</evidence>
<feature type="transmembrane region" description="Helical" evidence="2">
    <location>
        <begin position="29"/>
        <end position="49"/>
    </location>
</feature>
<evidence type="ECO:0008006" key="5">
    <source>
        <dbReference type="Google" id="ProtNLM"/>
    </source>
</evidence>
<sequence length="215" mass="23752">MTKQTTDETIPAPSGHGRATDRVPRRWRIAWLLAVSALVVMALAAAPAIWSSGRFYRFQDVPVWAFPVCLIGLAALVVLGPRMGWRRTRDWLVPAAVLVLAVVPLVPLTMLWAAFDSDDRKTVAVEVSADGGHEAVTHYVDAMIDTLCAVRLRERGGLFSRQTDVWIAPEGQRCPQRVSFAGNNTISIIDARGREITAHFDAERMQVTQLVRPPS</sequence>
<evidence type="ECO:0000256" key="2">
    <source>
        <dbReference type="SAM" id="Phobius"/>
    </source>
</evidence>
<evidence type="ECO:0000313" key="3">
    <source>
        <dbReference type="EMBL" id="QXN88737.1"/>
    </source>
</evidence>
<protein>
    <recommendedName>
        <fullName evidence="5">DUF1109 domain-containing protein</fullName>
    </recommendedName>
</protein>
<evidence type="ECO:0000313" key="4">
    <source>
        <dbReference type="Proteomes" id="UP000694257"/>
    </source>
</evidence>
<reference evidence="3 4" key="1">
    <citation type="submission" date="2021-07" db="EMBL/GenBank/DDBJ databases">
        <title>Whole Genome Sequence of Nocardia Iowensis.</title>
        <authorList>
            <person name="Lamm A."/>
            <person name="Collins-Fairclough A.M."/>
            <person name="Bunk B."/>
            <person name="Sproer C."/>
        </authorList>
    </citation>
    <scope>NUCLEOTIDE SEQUENCE [LARGE SCALE GENOMIC DNA]</scope>
    <source>
        <strain evidence="3 4">NRRL 5646</strain>
    </source>
</reference>
<feature type="transmembrane region" description="Helical" evidence="2">
    <location>
        <begin position="91"/>
        <end position="115"/>
    </location>
</feature>
<accession>A0ABX8RID1</accession>
<keyword evidence="2" id="KW-0472">Membrane</keyword>
<dbReference type="RefSeq" id="WP_218469620.1">
    <property type="nucleotide sequence ID" value="NZ_BAABJN010000011.1"/>
</dbReference>
<gene>
    <name evidence="3" type="ORF">KV110_24455</name>
</gene>
<name>A0ABX8RID1_NOCIO</name>